<keyword evidence="2" id="KW-0812">Transmembrane</keyword>
<feature type="compositionally biased region" description="Low complexity" evidence="1">
    <location>
        <begin position="9"/>
        <end position="23"/>
    </location>
</feature>
<feature type="compositionally biased region" description="Polar residues" evidence="1">
    <location>
        <begin position="119"/>
        <end position="133"/>
    </location>
</feature>
<dbReference type="RefSeq" id="WP_207552882.1">
    <property type="nucleotide sequence ID" value="NZ_FUXL01000002.1"/>
</dbReference>
<evidence type="ECO:0000313" key="3">
    <source>
        <dbReference type="EMBL" id="SJZ73014.1"/>
    </source>
</evidence>
<protein>
    <submittedName>
        <fullName evidence="3">ATP synthase protein I</fullName>
    </submittedName>
</protein>
<evidence type="ECO:0000313" key="4">
    <source>
        <dbReference type="Proteomes" id="UP000190135"/>
    </source>
</evidence>
<evidence type="ECO:0000256" key="1">
    <source>
        <dbReference type="SAM" id="MobiDB-lite"/>
    </source>
</evidence>
<dbReference type="AlphaFoldDB" id="A0A1T4N1L4"/>
<feature type="compositionally biased region" description="Polar residues" evidence="1">
    <location>
        <begin position="41"/>
        <end position="57"/>
    </location>
</feature>
<keyword evidence="2" id="KW-1133">Transmembrane helix</keyword>
<sequence length="139" mass="14355">MPADEKRSASTAPPAAGADAVPPGEWERRRQDLGERLATRRVNQPKVSEKGSPTMQGMAQGMRLGSEFVGGVLVGGGIGFLIDHFAGTMPIALIIFLMLGFAAGVLNVVRSVQGDKSRSVTMANTESSKSATSDGPGGA</sequence>
<keyword evidence="4" id="KW-1185">Reference proteome</keyword>
<reference evidence="3 4" key="1">
    <citation type="submission" date="2017-02" db="EMBL/GenBank/DDBJ databases">
        <authorList>
            <person name="Peterson S.W."/>
        </authorList>
    </citation>
    <scope>NUCLEOTIDE SEQUENCE [LARGE SCALE GENOMIC DNA]</scope>
    <source>
        <strain evidence="3 4">USBA 369</strain>
    </source>
</reference>
<feature type="region of interest" description="Disordered" evidence="1">
    <location>
        <begin position="116"/>
        <end position="139"/>
    </location>
</feature>
<dbReference type="STRING" id="1365950.SAMN05428963_102376"/>
<feature type="compositionally biased region" description="Basic and acidic residues" evidence="1">
    <location>
        <begin position="25"/>
        <end position="38"/>
    </location>
</feature>
<feature type="region of interest" description="Disordered" evidence="1">
    <location>
        <begin position="1"/>
        <end position="58"/>
    </location>
</feature>
<proteinExistence type="predicted"/>
<name>A0A1T4N1L4_9HYPH</name>
<dbReference type="InterPro" id="IPR032820">
    <property type="entry name" value="ATPase_put"/>
</dbReference>
<feature type="transmembrane region" description="Helical" evidence="2">
    <location>
        <begin position="88"/>
        <end position="109"/>
    </location>
</feature>
<feature type="transmembrane region" description="Helical" evidence="2">
    <location>
        <begin position="64"/>
        <end position="82"/>
    </location>
</feature>
<dbReference type="EMBL" id="FUXL01000002">
    <property type="protein sequence ID" value="SJZ73014.1"/>
    <property type="molecule type" value="Genomic_DNA"/>
</dbReference>
<dbReference type="Proteomes" id="UP000190135">
    <property type="component" value="Unassembled WGS sequence"/>
</dbReference>
<dbReference type="Pfam" id="PF09527">
    <property type="entry name" value="ATPase_gene1"/>
    <property type="match status" value="1"/>
</dbReference>
<keyword evidence="2" id="KW-0472">Membrane</keyword>
<accession>A0A1T4N1L4</accession>
<organism evidence="3 4">
    <name type="scientific">Consotaella salsifontis</name>
    <dbReference type="NCBI Taxonomy" id="1365950"/>
    <lineage>
        <taxon>Bacteria</taxon>
        <taxon>Pseudomonadati</taxon>
        <taxon>Pseudomonadota</taxon>
        <taxon>Alphaproteobacteria</taxon>
        <taxon>Hyphomicrobiales</taxon>
        <taxon>Aurantimonadaceae</taxon>
        <taxon>Consotaella</taxon>
    </lineage>
</organism>
<evidence type="ECO:0000256" key="2">
    <source>
        <dbReference type="SAM" id="Phobius"/>
    </source>
</evidence>
<gene>
    <name evidence="3" type="ORF">SAMN05428963_102376</name>
</gene>